<dbReference type="Proteomes" id="UP000223968">
    <property type="component" value="Unassembled WGS sequence"/>
</dbReference>
<accession>A0A2B7YBD5</accession>
<name>A0A2B7YBD5_9EURO</name>
<reference evidence="1 2" key="1">
    <citation type="submission" date="2017-10" db="EMBL/GenBank/DDBJ databases">
        <title>Comparative genomics in systemic dimorphic fungi from Ajellomycetaceae.</title>
        <authorList>
            <person name="Munoz J.F."/>
            <person name="Mcewen J.G."/>
            <person name="Clay O.K."/>
            <person name="Cuomo C.A."/>
        </authorList>
    </citation>
    <scope>NUCLEOTIDE SEQUENCE [LARGE SCALE GENOMIC DNA]</scope>
    <source>
        <strain evidence="1 2">UAMH5409</strain>
    </source>
</reference>
<proteinExistence type="predicted"/>
<evidence type="ECO:0000313" key="1">
    <source>
        <dbReference type="EMBL" id="PGH18228.1"/>
    </source>
</evidence>
<organism evidence="1 2">
    <name type="scientific">Helicocarpus griseus UAMH5409</name>
    <dbReference type="NCBI Taxonomy" id="1447875"/>
    <lineage>
        <taxon>Eukaryota</taxon>
        <taxon>Fungi</taxon>
        <taxon>Dikarya</taxon>
        <taxon>Ascomycota</taxon>
        <taxon>Pezizomycotina</taxon>
        <taxon>Eurotiomycetes</taxon>
        <taxon>Eurotiomycetidae</taxon>
        <taxon>Onygenales</taxon>
        <taxon>Ajellomycetaceae</taxon>
        <taxon>Helicocarpus</taxon>
    </lineage>
</organism>
<dbReference type="EMBL" id="PDNB01000005">
    <property type="protein sequence ID" value="PGH18228.1"/>
    <property type="molecule type" value="Genomic_DNA"/>
</dbReference>
<keyword evidence="2" id="KW-1185">Reference proteome</keyword>
<dbReference type="AlphaFoldDB" id="A0A2B7YBD5"/>
<gene>
    <name evidence="1" type="ORF">AJ79_00567</name>
</gene>
<protein>
    <submittedName>
        <fullName evidence="1">Uncharacterized protein</fullName>
    </submittedName>
</protein>
<evidence type="ECO:0000313" key="2">
    <source>
        <dbReference type="Proteomes" id="UP000223968"/>
    </source>
</evidence>
<comment type="caution">
    <text evidence="1">The sequence shown here is derived from an EMBL/GenBank/DDBJ whole genome shotgun (WGS) entry which is preliminary data.</text>
</comment>
<sequence>MKGPIETYSAAQRFGKITYSLSDPESDPACVHQVNAQADDVMLLAQSDDIMSNDIMRRFKRGNQGDMDIKTLKDQYSMAM</sequence>